<protein>
    <recommendedName>
        <fullName evidence="3">RNase H type-1 domain-containing protein</fullName>
    </recommendedName>
</protein>
<gene>
    <name evidence="1" type="ORF">Ddye_030837</name>
</gene>
<evidence type="ECO:0000313" key="1">
    <source>
        <dbReference type="EMBL" id="KAK2636045.1"/>
    </source>
</evidence>
<dbReference type="Proteomes" id="UP001280121">
    <property type="component" value="Unassembled WGS sequence"/>
</dbReference>
<organism evidence="1 2">
    <name type="scientific">Dipteronia dyeriana</name>
    <dbReference type="NCBI Taxonomy" id="168575"/>
    <lineage>
        <taxon>Eukaryota</taxon>
        <taxon>Viridiplantae</taxon>
        <taxon>Streptophyta</taxon>
        <taxon>Embryophyta</taxon>
        <taxon>Tracheophyta</taxon>
        <taxon>Spermatophyta</taxon>
        <taxon>Magnoliopsida</taxon>
        <taxon>eudicotyledons</taxon>
        <taxon>Gunneridae</taxon>
        <taxon>Pentapetalae</taxon>
        <taxon>rosids</taxon>
        <taxon>malvids</taxon>
        <taxon>Sapindales</taxon>
        <taxon>Sapindaceae</taxon>
        <taxon>Hippocastanoideae</taxon>
        <taxon>Acereae</taxon>
        <taxon>Dipteronia</taxon>
    </lineage>
</organism>
<sequence>MGNDATVNRLFSPSSGWDVLLIKHHFTQGDADNILSILLGSSRYHDSLIWHYEDSVMSSCSLFLDNQMEFLAANSIAILNGFKFGKWCGLHPFSVESDATSVVSMINKWSHLYSSCGNIITGIISLMKDLGIPLIYLGKKGFARLPLSLLIRLFYG</sequence>
<dbReference type="AlphaFoldDB" id="A0AAD9WN42"/>
<keyword evidence="2" id="KW-1185">Reference proteome</keyword>
<comment type="caution">
    <text evidence="1">The sequence shown here is derived from an EMBL/GenBank/DDBJ whole genome shotgun (WGS) entry which is preliminary data.</text>
</comment>
<evidence type="ECO:0000313" key="2">
    <source>
        <dbReference type="Proteomes" id="UP001280121"/>
    </source>
</evidence>
<reference evidence="1" key="1">
    <citation type="journal article" date="2023" name="Plant J.">
        <title>Genome sequences and population genomics provide insights into the demographic history, inbreeding, and mutation load of two 'living fossil' tree species of Dipteronia.</title>
        <authorList>
            <person name="Feng Y."/>
            <person name="Comes H.P."/>
            <person name="Chen J."/>
            <person name="Zhu S."/>
            <person name="Lu R."/>
            <person name="Zhang X."/>
            <person name="Li P."/>
            <person name="Qiu J."/>
            <person name="Olsen K.M."/>
            <person name="Qiu Y."/>
        </authorList>
    </citation>
    <scope>NUCLEOTIDE SEQUENCE</scope>
    <source>
        <strain evidence="1">KIB01</strain>
    </source>
</reference>
<accession>A0AAD9WN42</accession>
<evidence type="ECO:0008006" key="3">
    <source>
        <dbReference type="Google" id="ProtNLM"/>
    </source>
</evidence>
<dbReference type="EMBL" id="JANJYI010000009">
    <property type="protein sequence ID" value="KAK2636045.1"/>
    <property type="molecule type" value="Genomic_DNA"/>
</dbReference>
<name>A0AAD9WN42_9ROSI</name>
<proteinExistence type="predicted"/>